<comment type="caution">
    <text evidence="2">The sequence shown here is derived from an EMBL/GenBank/DDBJ whole genome shotgun (WGS) entry which is preliminary data.</text>
</comment>
<organism evidence="2 3">
    <name type="scientific">Aromatoleum buckelii</name>
    <dbReference type="NCBI Taxonomy" id="200254"/>
    <lineage>
        <taxon>Bacteria</taxon>
        <taxon>Pseudomonadati</taxon>
        <taxon>Pseudomonadota</taxon>
        <taxon>Betaproteobacteria</taxon>
        <taxon>Rhodocyclales</taxon>
        <taxon>Rhodocyclaceae</taxon>
        <taxon>Aromatoleum</taxon>
    </lineage>
</organism>
<feature type="transmembrane region" description="Helical" evidence="1">
    <location>
        <begin position="61"/>
        <end position="78"/>
    </location>
</feature>
<proteinExistence type="predicted"/>
<keyword evidence="1" id="KW-1133">Transmembrane helix</keyword>
<evidence type="ECO:0000256" key="1">
    <source>
        <dbReference type="SAM" id="Phobius"/>
    </source>
</evidence>
<dbReference type="Proteomes" id="UP000601990">
    <property type="component" value="Unassembled WGS sequence"/>
</dbReference>
<dbReference type="EMBL" id="WTVH01000054">
    <property type="protein sequence ID" value="NMF95225.1"/>
    <property type="molecule type" value="Genomic_DNA"/>
</dbReference>
<name>A0ABX1N7K9_9RHOO</name>
<feature type="transmembrane region" description="Helical" evidence="1">
    <location>
        <begin position="104"/>
        <end position="122"/>
    </location>
</feature>
<evidence type="ECO:0000313" key="2">
    <source>
        <dbReference type="EMBL" id="NMF95225.1"/>
    </source>
</evidence>
<reference evidence="2" key="1">
    <citation type="submission" date="2019-12" db="EMBL/GenBank/DDBJ databases">
        <title>Comparative genomics gives insights into the taxonomy of the Azoarcus-Aromatoleum group and reveals separate origins of nif in the plant-associated Azoarcus and non-plant-associated Aromatoleum sub-groups.</title>
        <authorList>
            <person name="Lafos M."/>
            <person name="Maluk M."/>
            <person name="Batista M."/>
            <person name="Junghare M."/>
            <person name="Carmona M."/>
            <person name="Faoro H."/>
            <person name="Cruz L.M."/>
            <person name="Battistoni F."/>
            <person name="De Souza E."/>
            <person name="Pedrosa F."/>
            <person name="Chen W.-M."/>
            <person name="Poole P.S."/>
            <person name="Dixon R.A."/>
            <person name="James E.K."/>
        </authorList>
    </citation>
    <scope>NUCLEOTIDE SEQUENCE</scope>
    <source>
        <strain evidence="2">U120</strain>
    </source>
</reference>
<gene>
    <name evidence="2" type="ORF">GO608_18105</name>
</gene>
<protein>
    <submittedName>
        <fullName evidence="2">Uncharacterized protein</fullName>
    </submittedName>
</protein>
<sequence length="124" mass="13574">MTVHPLPSGRRRLVTRPLARSAVVALLAVIGVAAFVVVAVVSFGFRDDLVVLHRAVGRIKPYLVGVHLLAIAALWLAWPRLAHRLPARWPEEARAAFLGARHRICIALLAIELLVVLGIPFGRM</sequence>
<accession>A0ABX1N7K9</accession>
<feature type="transmembrane region" description="Helical" evidence="1">
    <location>
        <begin position="21"/>
        <end position="41"/>
    </location>
</feature>
<keyword evidence="1" id="KW-0472">Membrane</keyword>
<evidence type="ECO:0000313" key="3">
    <source>
        <dbReference type="Proteomes" id="UP000601990"/>
    </source>
</evidence>
<keyword evidence="3" id="KW-1185">Reference proteome</keyword>
<dbReference type="RefSeq" id="WP_169200423.1">
    <property type="nucleotide sequence ID" value="NZ_WTVH02000010.1"/>
</dbReference>
<keyword evidence="1" id="KW-0812">Transmembrane</keyword>